<dbReference type="GO" id="GO:0005847">
    <property type="term" value="C:mRNA cleavage and polyadenylation specificity factor complex"/>
    <property type="evidence" value="ECO:0007669"/>
    <property type="project" value="TreeGrafter"/>
</dbReference>
<keyword evidence="3" id="KW-0539">Nucleus</keyword>
<evidence type="ECO:0000259" key="4">
    <source>
        <dbReference type="Pfam" id="PF11935"/>
    </source>
</evidence>
<dbReference type="AlphaFoldDB" id="A0AAD5X8A0"/>
<comment type="subcellular location">
    <subcellularLocation>
        <location evidence="1">Nucleus</location>
    </subcellularLocation>
</comment>
<gene>
    <name evidence="5" type="ORF">HK100_007451</name>
</gene>
<dbReference type="PANTHER" id="PTHR15245:SF20">
    <property type="entry name" value="SYMPLEKIN"/>
    <property type="match status" value="1"/>
</dbReference>
<feature type="domain" description="Symplekin/Pta1 N-terminal" evidence="4">
    <location>
        <begin position="123"/>
        <end position="361"/>
    </location>
</feature>
<dbReference type="InterPro" id="IPR032460">
    <property type="entry name" value="Symplekin/Pta1_N"/>
</dbReference>
<dbReference type="Gene3D" id="1.25.10.10">
    <property type="entry name" value="Leucine-rich Repeat Variant"/>
    <property type="match status" value="1"/>
</dbReference>
<dbReference type="InterPro" id="IPR021850">
    <property type="entry name" value="Symplekin/Pta1"/>
</dbReference>
<evidence type="ECO:0000313" key="6">
    <source>
        <dbReference type="Proteomes" id="UP001211907"/>
    </source>
</evidence>
<accession>A0AAD5X8A0</accession>
<dbReference type="InterPro" id="IPR011989">
    <property type="entry name" value="ARM-like"/>
</dbReference>
<dbReference type="EMBL" id="JADGJH010003514">
    <property type="protein sequence ID" value="KAJ3090429.1"/>
    <property type="molecule type" value="Genomic_DNA"/>
</dbReference>
<proteinExistence type="predicted"/>
<evidence type="ECO:0000256" key="3">
    <source>
        <dbReference type="ARBA" id="ARBA00023242"/>
    </source>
</evidence>
<dbReference type="PANTHER" id="PTHR15245">
    <property type="entry name" value="SYMPLEKIN-RELATED"/>
    <property type="match status" value="1"/>
</dbReference>
<evidence type="ECO:0000256" key="1">
    <source>
        <dbReference type="ARBA" id="ARBA00004123"/>
    </source>
</evidence>
<sequence>MDLDAVALWSTQTLAALRESQVRKHYTAPTNPLCRITNLCYTTPLLPSYCPTLTQYALLPASIAAIVQHALGSGASDASKMALVTLLVDQCCLDERMPKGILVSVLAPVIDTVAFLLADPSLPVLKRAIQAAAAFYRIAFHTIASIPLVDVSIWLKLAALKTQVLGFWTSHASNDGVRANVIKFLQCVVLVQSTNTSTTTSAAAAAAAAATAASGNNSGLSFSSFDVSLDACPASHPYLNPVDLQRESLDVFGLLLAVFKDSPACSGGLMTASINAIFPIVKFRPIYSATAVQALIACVRNPPSHLSPLQYKNVERAIRNEFLAILGTKLPEVTQFIPTITEILINQGVKGYEIAMRVKARDQGKRQILEDPPTEPFPIASTNVSVQQQLSVTAAPTTGLDLSVNNFNVTAIPLPVAVDAVVHSMATISQDVWISALTRFGEALIIREQNISMQSANLRSASVLDSSINDVKMKFDADENVRPEKRESMSNDLSYALDSITPRNQQQPPPAMPAAIFLHEPEFSPENVTIVAQSTTDKLETWKDAVARILDLEPLFDLQNSGLVGASGEALEAGMSVEHGESLVAARTGWMLVLVRLVTDGRRDGDDGGEDGRRGTEEWEFAVLELRQRLFDFVVESFRIRYELAILWLHEEYHIALAKSRKLEKVATKKSKKIDSIKDDDDDDDAVHNPFDTYEALFYKILNALKGKPREEDETGVAGLDPKDRTFTKFLIDVPLVTQDALDVVVKEYCEDSER</sequence>
<dbReference type="Proteomes" id="UP001211907">
    <property type="component" value="Unassembled WGS sequence"/>
</dbReference>
<evidence type="ECO:0000313" key="5">
    <source>
        <dbReference type="EMBL" id="KAJ3090429.1"/>
    </source>
</evidence>
<comment type="caution">
    <text evidence="5">The sequence shown here is derived from an EMBL/GenBank/DDBJ whole genome shotgun (WGS) entry which is preliminary data.</text>
</comment>
<reference evidence="5" key="1">
    <citation type="submission" date="2020-05" db="EMBL/GenBank/DDBJ databases">
        <title>Phylogenomic resolution of chytrid fungi.</title>
        <authorList>
            <person name="Stajich J.E."/>
            <person name="Amses K."/>
            <person name="Simmons R."/>
            <person name="Seto K."/>
            <person name="Myers J."/>
            <person name="Bonds A."/>
            <person name="Quandt C.A."/>
            <person name="Barry K."/>
            <person name="Liu P."/>
            <person name="Grigoriev I."/>
            <person name="Longcore J.E."/>
            <person name="James T.Y."/>
        </authorList>
    </citation>
    <scope>NUCLEOTIDE SEQUENCE</scope>
    <source>
        <strain evidence="5">JEL0513</strain>
    </source>
</reference>
<name>A0AAD5X8A0_9FUNG</name>
<organism evidence="5 6">
    <name type="scientific">Physocladia obscura</name>
    <dbReference type="NCBI Taxonomy" id="109957"/>
    <lineage>
        <taxon>Eukaryota</taxon>
        <taxon>Fungi</taxon>
        <taxon>Fungi incertae sedis</taxon>
        <taxon>Chytridiomycota</taxon>
        <taxon>Chytridiomycota incertae sedis</taxon>
        <taxon>Chytridiomycetes</taxon>
        <taxon>Chytridiales</taxon>
        <taxon>Chytriomycetaceae</taxon>
        <taxon>Physocladia</taxon>
    </lineage>
</organism>
<protein>
    <recommendedName>
        <fullName evidence="4">Symplekin/Pta1 N-terminal domain-containing protein</fullName>
    </recommendedName>
</protein>
<dbReference type="GO" id="GO:0006397">
    <property type="term" value="P:mRNA processing"/>
    <property type="evidence" value="ECO:0007669"/>
    <property type="project" value="UniProtKB-KW"/>
</dbReference>
<dbReference type="Pfam" id="PF11935">
    <property type="entry name" value="SYMPK_PTA1_N"/>
    <property type="match status" value="1"/>
</dbReference>
<keyword evidence="2" id="KW-0507">mRNA processing</keyword>
<keyword evidence="6" id="KW-1185">Reference proteome</keyword>
<evidence type="ECO:0000256" key="2">
    <source>
        <dbReference type="ARBA" id="ARBA00022664"/>
    </source>
</evidence>